<protein>
    <submittedName>
        <fullName evidence="1">Nucleotidyltransferase domain-containing protein</fullName>
    </submittedName>
</protein>
<gene>
    <name evidence="1" type="ORF">C7B65_05655</name>
</gene>
<dbReference type="RefSeq" id="WP_073070612.1">
    <property type="nucleotide sequence ID" value="NZ_MPPI01000008.1"/>
</dbReference>
<dbReference type="PANTHER" id="PTHR34817:SF2">
    <property type="entry name" value="NUCLEOTIDYLTRANSFERASE"/>
    <property type="match status" value="1"/>
</dbReference>
<reference evidence="1 2" key="1">
    <citation type="submission" date="2018-02" db="EMBL/GenBank/DDBJ databases">
        <authorList>
            <person name="Cohen D.B."/>
            <person name="Kent A.D."/>
        </authorList>
    </citation>
    <scope>NUCLEOTIDE SEQUENCE [LARGE SCALE GENOMIC DNA]</scope>
    <source>
        <strain evidence="1 2">ULC007</strain>
    </source>
</reference>
<dbReference type="AlphaFoldDB" id="A0A2T1DK95"/>
<evidence type="ECO:0000313" key="1">
    <source>
        <dbReference type="EMBL" id="PSB20893.1"/>
    </source>
</evidence>
<dbReference type="InterPro" id="IPR018775">
    <property type="entry name" value="RlaP"/>
</dbReference>
<keyword evidence="2" id="KW-1185">Reference proteome</keyword>
<dbReference type="GO" id="GO:0016740">
    <property type="term" value="F:transferase activity"/>
    <property type="evidence" value="ECO:0007669"/>
    <property type="project" value="UniProtKB-KW"/>
</dbReference>
<dbReference type="OrthoDB" id="9796845at2"/>
<comment type="caution">
    <text evidence="1">The sequence shown here is derived from an EMBL/GenBank/DDBJ whole genome shotgun (WGS) entry which is preliminary data.</text>
</comment>
<name>A0A2T1DK95_9CYAN</name>
<keyword evidence="1" id="KW-0808">Transferase</keyword>
<dbReference type="STRING" id="1920490.GCA_001895925_03510"/>
<proteinExistence type="predicted"/>
<dbReference type="Proteomes" id="UP000238634">
    <property type="component" value="Unassembled WGS sequence"/>
</dbReference>
<organism evidence="1 2">
    <name type="scientific">Phormidesmis priestleyi ULC007</name>
    <dbReference type="NCBI Taxonomy" id="1920490"/>
    <lineage>
        <taxon>Bacteria</taxon>
        <taxon>Bacillati</taxon>
        <taxon>Cyanobacteriota</taxon>
        <taxon>Cyanophyceae</taxon>
        <taxon>Leptolyngbyales</taxon>
        <taxon>Leptolyngbyaceae</taxon>
        <taxon>Phormidesmis</taxon>
    </lineage>
</organism>
<dbReference type="PANTHER" id="PTHR34817">
    <property type="entry name" value="NUCLEOTIDYLTRANSFERASE"/>
    <property type="match status" value="1"/>
</dbReference>
<dbReference type="Pfam" id="PF10127">
    <property type="entry name" value="RlaP"/>
    <property type="match status" value="1"/>
</dbReference>
<dbReference type="EMBL" id="PVWG01000004">
    <property type="protein sequence ID" value="PSB20893.1"/>
    <property type="molecule type" value="Genomic_DNA"/>
</dbReference>
<sequence>MHYSPDQLRDLLYKVEAEQGLRVIYGLESGSRAWGFESQNSDYDVRFLYVRPVDWYLCIEKRNDVLELGTSSDIDLSGWDLRKSLLFLRQSHPVLLEWLRSPVVYIEQPEIIQRMREIGEEFFAPRASVHHYIGWAERILHRYFQHSDLAAKRYFYVMRPILCCRWIQTISGQPPLLMQELTTAIEMPINAKLALENLIERKRGGYELDSVGRIPILDQYIFETLPQIKEFLVTLPKPEYAPFELLNPLFHQALAKFSTGRHFFQPSNDNVS</sequence>
<accession>A0A2T1DK95</accession>
<evidence type="ECO:0000313" key="2">
    <source>
        <dbReference type="Proteomes" id="UP000238634"/>
    </source>
</evidence>
<reference evidence="1 2" key="2">
    <citation type="submission" date="2018-03" db="EMBL/GenBank/DDBJ databases">
        <title>The ancient ancestry and fast evolution of plastids.</title>
        <authorList>
            <person name="Moore K.R."/>
            <person name="Magnabosco C."/>
            <person name="Momper L."/>
            <person name="Gold D.A."/>
            <person name="Bosak T."/>
            <person name="Fournier G.P."/>
        </authorList>
    </citation>
    <scope>NUCLEOTIDE SEQUENCE [LARGE SCALE GENOMIC DNA]</scope>
    <source>
        <strain evidence="1 2">ULC007</strain>
    </source>
</reference>